<reference evidence="1 2" key="1">
    <citation type="submission" date="2020-02" db="EMBL/GenBank/DDBJ databases">
        <title>Draft genome sequence of two Spirosoma agri KCTC 52727 and Spirosoma terrae KCTC 52035.</title>
        <authorList>
            <person name="Rojas J."/>
            <person name="Ambika Manirajan B."/>
            <person name="Suarez C."/>
            <person name="Ratering S."/>
            <person name="Schnell S."/>
        </authorList>
    </citation>
    <scope>NUCLEOTIDE SEQUENCE [LARGE SCALE GENOMIC DNA]</scope>
    <source>
        <strain evidence="1 2">KCTC 52035</strain>
    </source>
</reference>
<evidence type="ECO:0000313" key="2">
    <source>
        <dbReference type="Proteomes" id="UP000474175"/>
    </source>
</evidence>
<accession>A0A6L9LCV9</accession>
<name>A0A6L9LCV9_9BACT</name>
<dbReference type="AlphaFoldDB" id="A0A6L9LCV9"/>
<dbReference type="Proteomes" id="UP000474175">
    <property type="component" value="Unassembled WGS sequence"/>
</dbReference>
<dbReference type="EMBL" id="JAAFZH010000010">
    <property type="protein sequence ID" value="NDU97212.1"/>
    <property type="molecule type" value="Genomic_DNA"/>
</dbReference>
<evidence type="ECO:0000313" key="1">
    <source>
        <dbReference type="EMBL" id="NDU97212.1"/>
    </source>
</evidence>
<comment type="caution">
    <text evidence="1">The sequence shown here is derived from an EMBL/GenBank/DDBJ whole genome shotgun (WGS) entry which is preliminary data.</text>
</comment>
<organism evidence="1 2">
    <name type="scientific">Spirosoma terrae</name>
    <dbReference type="NCBI Taxonomy" id="1968276"/>
    <lineage>
        <taxon>Bacteria</taxon>
        <taxon>Pseudomonadati</taxon>
        <taxon>Bacteroidota</taxon>
        <taxon>Cytophagia</taxon>
        <taxon>Cytophagales</taxon>
        <taxon>Cytophagaceae</taxon>
        <taxon>Spirosoma</taxon>
    </lineage>
</organism>
<proteinExistence type="predicted"/>
<dbReference type="RefSeq" id="WP_163952437.1">
    <property type="nucleotide sequence ID" value="NZ_JAAFZH010000010.1"/>
</dbReference>
<sequence>MTIEEFTDEIDGLINDFTNGAITDIEFRTGIMDTLIAVAGPKLEKPNMATIQPDEFVRLINCIENAELLTVIRDTVRAYQKTGKPSPLKDERFGFAYVFKSLDKRAIDLGFIKYSFGYRKSSN</sequence>
<protein>
    <submittedName>
        <fullName evidence="1">Uncharacterized protein</fullName>
    </submittedName>
</protein>
<keyword evidence="2" id="KW-1185">Reference proteome</keyword>
<gene>
    <name evidence="1" type="ORF">GK108_20175</name>
</gene>